<gene>
    <name evidence="6" type="ORF">A5802_003006</name>
</gene>
<accession>A0A242KUP1</accession>
<feature type="transmembrane region" description="Helical" evidence="5">
    <location>
        <begin position="237"/>
        <end position="259"/>
    </location>
</feature>
<evidence type="ECO:0000256" key="1">
    <source>
        <dbReference type="ARBA" id="ARBA00022670"/>
    </source>
</evidence>
<feature type="transmembrane region" description="Helical" evidence="5">
    <location>
        <begin position="7"/>
        <end position="25"/>
    </location>
</feature>
<dbReference type="AlphaFoldDB" id="A0A242KUP1"/>
<evidence type="ECO:0000256" key="3">
    <source>
        <dbReference type="ARBA" id="ARBA00022807"/>
    </source>
</evidence>
<dbReference type="NCBIfam" id="TIGR01076">
    <property type="entry name" value="sortase_fam"/>
    <property type="match status" value="1"/>
</dbReference>
<keyword evidence="5" id="KW-0472">Membrane</keyword>
<protein>
    <recommendedName>
        <fullName evidence="8">Class A sortase</fullName>
    </recommendedName>
</protein>
<feature type="active site" description="Acyl-thioester intermediate" evidence="4">
    <location>
        <position position="193"/>
    </location>
</feature>
<dbReference type="GO" id="GO:0006508">
    <property type="term" value="P:proteolysis"/>
    <property type="evidence" value="ECO:0007669"/>
    <property type="project" value="UniProtKB-KW"/>
</dbReference>
<keyword evidence="5" id="KW-1133">Transmembrane helix</keyword>
<keyword evidence="3" id="KW-0788">Thiol protease</keyword>
<evidence type="ECO:0000256" key="2">
    <source>
        <dbReference type="ARBA" id="ARBA00022801"/>
    </source>
</evidence>
<dbReference type="EMBL" id="NGMS01000004">
    <property type="protein sequence ID" value="OTP24851.1"/>
    <property type="molecule type" value="Genomic_DNA"/>
</dbReference>
<name>A0A242KUP1_ENTMU</name>
<dbReference type="InterPro" id="IPR005754">
    <property type="entry name" value="Sortase"/>
</dbReference>
<keyword evidence="2" id="KW-0378">Hydrolase</keyword>
<evidence type="ECO:0000313" key="6">
    <source>
        <dbReference type="EMBL" id="OTP24851.1"/>
    </source>
</evidence>
<dbReference type="InterPro" id="IPR042007">
    <property type="entry name" value="Sortase_A"/>
</dbReference>
<proteinExistence type="predicted"/>
<dbReference type="Gene3D" id="2.40.260.10">
    <property type="entry name" value="Sortase"/>
    <property type="match status" value="1"/>
</dbReference>
<comment type="caution">
    <text evidence="6">The sequence shown here is derived from an EMBL/GenBank/DDBJ whole genome shotgun (WGS) entry which is preliminary data.</text>
</comment>
<evidence type="ECO:0000256" key="4">
    <source>
        <dbReference type="PIRSR" id="PIRSR605754-1"/>
    </source>
</evidence>
<evidence type="ECO:0000256" key="5">
    <source>
        <dbReference type="SAM" id="Phobius"/>
    </source>
</evidence>
<feature type="active site" description="Proton donor/acceptor" evidence="4">
    <location>
        <position position="133"/>
    </location>
</feature>
<dbReference type="GO" id="GO:0008234">
    <property type="term" value="F:cysteine-type peptidase activity"/>
    <property type="evidence" value="ECO:0007669"/>
    <property type="project" value="UniProtKB-KW"/>
</dbReference>
<dbReference type="Proteomes" id="UP000195024">
    <property type="component" value="Unassembled WGS sequence"/>
</dbReference>
<dbReference type="Pfam" id="PF04203">
    <property type="entry name" value="Sortase"/>
    <property type="match status" value="1"/>
</dbReference>
<keyword evidence="1" id="KW-0645">Protease</keyword>
<dbReference type="RefSeq" id="WP_086335537.1">
    <property type="nucleotide sequence ID" value="NZ_NGMS01000004.1"/>
</dbReference>
<sequence>MIKLKSLFVYSILLVLGSAFFMFFLHNLTSIEVLTNVETIEKSIKSAEQLKRNSKSNVPNDDLIDNINLRNLNESRKKFRQVKSNVIGFITIKNVGVNAVVLNGTTQNNLSYGVTTYLKNQRLGQNNYVLFGHNTSDNQLFGKLDEVNIGSEIKVFDGQKEFKYKVMEKKIIGDTNFDVLKESKQPIITLIACDKYEETNKRLVVIGKYENTEPIERFATVMSTYTRKNNKFEKTKIYMRTFIYLLISLFFYVICFWYVGKRSRHE</sequence>
<organism evidence="6 7">
    <name type="scientific">Enterococcus mundtii</name>
    <dbReference type="NCBI Taxonomy" id="53346"/>
    <lineage>
        <taxon>Bacteria</taxon>
        <taxon>Bacillati</taxon>
        <taxon>Bacillota</taxon>
        <taxon>Bacilli</taxon>
        <taxon>Lactobacillales</taxon>
        <taxon>Enterococcaceae</taxon>
        <taxon>Enterococcus</taxon>
    </lineage>
</organism>
<reference evidence="6 7" key="1">
    <citation type="submission" date="2017-05" db="EMBL/GenBank/DDBJ databases">
        <title>The Genome Sequence of Enterococcus mundtii 6B1_DIV0119.</title>
        <authorList>
            <consortium name="The Broad Institute Genomics Platform"/>
            <consortium name="The Broad Institute Genomic Center for Infectious Diseases"/>
            <person name="Earl A."/>
            <person name="Manson A."/>
            <person name="Schwartman J."/>
            <person name="Gilmore M."/>
            <person name="Abouelleil A."/>
            <person name="Cao P."/>
            <person name="Chapman S."/>
            <person name="Cusick C."/>
            <person name="Shea T."/>
            <person name="Young S."/>
            <person name="Neafsey D."/>
            <person name="Nusbaum C."/>
            <person name="Birren B."/>
        </authorList>
    </citation>
    <scope>NUCLEOTIDE SEQUENCE [LARGE SCALE GENOMIC DNA]</scope>
    <source>
        <strain evidence="6 7">6B1_DIV0119</strain>
    </source>
</reference>
<evidence type="ECO:0008006" key="8">
    <source>
        <dbReference type="Google" id="ProtNLM"/>
    </source>
</evidence>
<evidence type="ECO:0000313" key="7">
    <source>
        <dbReference type="Proteomes" id="UP000195024"/>
    </source>
</evidence>
<dbReference type="CDD" id="cd06165">
    <property type="entry name" value="Sortase_A"/>
    <property type="match status" value="1"/>
</dbReference>
<dbReference type="InterPro" id="IPR023365">
    <property type="entry name" value="Sortase_dom-sf"/>
</dbReference>
<keyword evidence="5" id="KW-0812">Transmembrane</keyword>
<dbReference type="SUPFAM" id="SSF63817">
    <property type="entry name" value="Sortase"/>
    <property type="match status" value="1"/>
</dbReference>